<dbReference type="OrthoDB" id="886161at2"/>
<gene>
    <name evidence="2" type="ORF">H744_2c3406</name>
</gene>
<name>A0A0C5WUD4_9GAMM</name>
<accession>A0A0C5WUD4</accession>
<reference evidence="2 3" key="1">
    <citation type="submission" date="2013-05" db="EMBL/GenBank/DDBJ databases">
        <title>Complete genome sequence of the lipase-producing bacterium Photobacterium gaetbulicola Gung47.</title>
        <authorList>
            <person name="Kim Y.-O."/>
        </authorList>
    </citation>
    <scope>NUCLEOTIDE SEQUENCE [LARGE SCALE GENOMIC DNA]</scope>
    <source>
        <strain evidence="2 3">Gung47</strain>
    </source>
</reference>
<keyword evidence="3" id="KW-1185">Reference proteome</keyword>
<dbReference type="HOGENOM" id="CLU_080950_0_0_6"/>
<protein>
    <recommendedName>
        <fullName evidence="4">TIGR03899 family protein</fullName>
    </recommendedName>
</protein>
<dbReference type="NCBIfam" id="TIGR03899">
    <property type="entry name" value="TIGR03899 family protein"/>
    <property type="match status" value="1"/>
</dbReference>
<proteinExistence type="predicted"/>
<evidence type="ECO:0000313" key="2">
    <source>
        <dbReference type="EMBL" id="AJR10037.1"/>
    </source>
</evidence>
<dbReference type="KEGG" id="pgb:H744_2c3406"/>
<dbReference type="AlphaFoldDB" id="A0A0C5WUD4"/>
<dbReference type="Proteomes" id="UP000032303">
    <property type="component" value="Chromosome 2"/>
</dbReference>
<feature type="region of interest" description="Disordered" evidence="1">
    <location>
        <begin position="1"/>
        <end position="20"/>
    </location>
</feature>
<dbReference type="InterPro" id="IPR021254">
    <property type="entry name" value="DUF2806"/>
</dbReference>
<organism evidence="2 3">
    <name type="scientific">Photobacterium gaetbulicola Gung47</name>
    <dbReference type="NCBI Taxonomy" id="658445"/>
    <lineage>
        <taxon>Bacteria</taxon>
        <taxon>Pseudomonadati</taxon>
        <taxon>Pseudomonadota</taxon>
        <taxon>Gammaproteobacteria</taxon>
        <taxon>Vibrionales</taxon>
        <taxon>Vibrionaceae</taxon>
        <taxon>Photobacterium</taxon>
    </lineage>
</organism>
<dbReference type="EMBL" id="CP005974">
    <property type="protein sequence ID" value="AJR10037.1"/>
    <property type="molecule type" value="Genomic_DNA"/>
</dbReference>
<sequence length="295" mass="33245">MEGQTESKLPAPLEAQPKEKLKNNASKSIIISVAEELGVGYLINKEGSQILAERYDARNKKEQYTQQENLEKIFKLATDSTPAEKAKQIDPDWLNYFTTIARTIRNNSMQQLWSRILKQEFLVPGSVSLKTLDTLRSMTHKEAQVFHKACMLSCQFGNDKSKKILTSLKAKHKFLPFVFTPTLHKVSLGNFSLPYSDLLILLDLGLILKSELESGELTSGISLPFSYQSQTYKLTPHQKGLSFIYYRLSPTGQEIAELLGSKAHEPFRETILELLAPYFVIESLTCSPLSNPAIT</sequence>
<evidence type="ECO:0000256" key="1">
    <source>
        <dbReference type="SAM" id="MobiDB-lite"/>
    </source>
</evidence>
<dbReference type="Pfam" id="PF10987">
    <property type="entry name" value="DUF2806"/>
    <property type="match status" value="1"/>
</dbReference>
<evidence type="ECO:0000313" key="3">
    <source>
        <dbReference type="Proteomes" id="UP000032303"/>
    </source>
</evidence>
<dbReference type="STRING" id="658445.H744_2c3406"/>
<evidence type="ECO:0008006" key="4">
    <source>
        <dbReference type="Google" id="ProtNLM"/>
    </source>
</evidence>
<dbReference type="PATRIC" id="fig|658445.3.peg.5482"/>